<gene>
    <name evidence="1" type="ORF">Vadar_022584</name>
</gene>
<organism evidence="1 2">
    <name type="scientific">Vaccinium darrowii</name>
    <dbReference type="NCBI Taxonomy" id="229202"/>
    <lineage>
        <taxon>Eukaryota</taxon>
        <taxon>Viridiplantae</taxon>
        <taxon>Streptophyta</taxon>
        <taxon>Embryophyta</taxon>
        <taxon>Tracheophyta</taxon>
        <taxon>Spermatophyta</taxon>
        <taxon>Magnoliopsida</taxon>
        <taxon>eudicotyledons</taxon>
        <taxon>Gunneridae</taxon>
        <taxon>Pentapetalae</taxon>
        <taxon>asterids</taxon>
        <taxon>Ericales</taxon>
        <taxon>Ericaceae</taxon>
        <taxon>Vaccinioideae</taxon>
        <taxon>Vaccinieae</taxon>
        <taxon>Vaccinium</taxon>
    </lineage>
</organism>
<sequence>MGRGKGKGKKQATVVAHEGKEEKTPPFKRRGRPQKLVKSEIEEEKGEKLEGEGANGEIMTSDISSQDVKNQAAVENGGKRKRSSMGKGNSDSVKEENSAGQKTSTDDSIKCVGFRQNGSRRKNKPRRAAEVGVEC</sequence>
<reference evidence="1 2" key="1">
    <citation type="journal article" date="2021" name="Hortic Res">
        <title>High-quality reference genome and annotation aids understanding of berry development for evergreen blueberry (Vaccinium darrowii).</title>
        <authorList>
            <person name="Yu J."/>
            <person name="Hulse-Kemp A.M."/>
            <person name="Babiker E."/>
            <person name="Staton M."/>
        </authorList>
    </citation>
    <scope>NUCLEOTIDE SEQUENCE [LARGE SCALE GENOMIC DNA]</scope>
    <source>
        <strain evidence="2">cv. NJ 8807/NJ 8810</strain>
        <tissue evidence="1">Young leaf</tissue>
    </source>
</reference>
<dbReference type="Proteomes" id="UP000828048">
    <property type="component" value="Chromosome 1"/>
</dbReference>
<keyword evidence="2" id="KW-1185">Reference proteome</keyword>
<dbReference type="EMBL" id="CM037151">
    <property type="protein sequence ID" value="KAH7843941.1"/>
    <property type="molecule type" value="Genomic_DNA"/>
</dbReference>
<evidence type="ECO:0000313" key="2">
    <source>
        <dbReference type="Proteomes" id="UP000828048"/>
    </source>
</evidence>
<comment type="caution">
    <text evidence="1">The sequence shown here is derived from an EMBL/GenBank/DDBJ whole genome shotgun (WGS) entry which is preliminary data.</text>
</comment>
<protein>
    <submittedName>
        <fullName evidence="1">Uncharacterized protein</fullName>
    </submittedName>
</protein>
<name>A0ACB7XSQ2_9ERIC</name>
<evidence type="ECO:0000313" key="1">
    <source>
        <dbReference type="EMBL" id="KAH7843941.1"/>
    </source>
</evidence>
<accession>A0ACB7XSQ2</accession>
<proteinExistence type="predicted"/>